<feature type="domain" description="DUF4218" evidence="2">
    <location>
        <begin position="23"/>
        <end position="103"/>
    </location>
</feature>
<gene>
    <name evidence="4" type="primary">LOC113461311</name>
</gene>
<name>A0A8B8ZYA6_PHODC</name>
<dbReference type="Proteomes" id="UP000228380">
    <property type="component" value="Unplaced"/>
</dbReference>
<keyword evidence="3" id="KW-1185">Reference proteome</keyword>
<dbReference type="InterPro" id="IPR025452">
    <property type="entry name" value="DUF4218"/>
</dbReference>
<dbReference type="AlphaFoldDB" id="A0A8B8ZYA6"/>
<dbReference type="RefSeq" id="XP_038978347.1">
    <property type="nucleotide sequence ID" value="XM_039122419.1"/>
</dbReference>
<sequence length="364" mass="41971">MRGYLNKELNTALFQLGNFFEQLCSKALKKADLKKLEDQIVLILCKLEKIFSPAFFDVMVHLAIHLPREAILGGPVQYRWMYPIERLLGVLKGIDKLIAQNGGEKLSVPVLDEWNALCGINAPKVTSLLGVYIRRMCPIKGIPTWRHVDEATQSAIIQSVLDKFKISDDYHGNLVAQQAVHRKCYNIHRNWRHNMKLHYKHVKNVLHVDPYSHPYEHVTQEDWRHLIDDVWKSKEHKVRSKAGKKNRKKLEYNHCSGSRSFVATMTIQPEFNGSENLEFLEFYKKTHTKKNKEWIDPICAVKHSKMLSLREESFQSGVQLTSEEMSRQALGKRKRYILGFGDGPKPSSSSSTPSRVSQDHVGEL</sequence>
<proteinExistence type="predicted"/>
<evidence type="ECO:0000256" key="1">
    <source>
        <dbReference type="SAM" id="MobiDB-lite"/>
    </source>
</evidence>
<protein>
    <submittedName>
        <fullName evidence="4">Uncharacterized protein LOC113461311 isoform X5</fullName>
    </submittedName>
</protein>
<dbReference type="Pfam" id="PF13960">
    <property type="entry name" value="DUF4218"/>
    <property type="match status" value="1"/>
</dbReference>
<dbReference type="PANTHER" id="PTHR48258">
    <property type="entry name" value="DUF4218 DOMAIN-CONTAINING PROTEIN-RELATED"/>
    <property type="match status" value="1"/>
</dbReference>
<evidence type="ECO:0000313" key="4">
    <source>
        <dbReference type="RefSeq" id="XP_038978347.1"/>
    </source>
</evidence>
<organism evidence="3 4">
    <name type="scientific">Phoenix dactylifera</name>
    <name type="common">Date palm</name>
    <dbReference type="NCBI Taxonomy" id="42345"/>
    <lineage>
        <taxon>Eukaryota</taxon>
        <taxon>Viridiplantae</taxon>
        <taxon>Streptophyta</taxon>
        <taxon>Embryophyta</taxon>
        <taxon>Tracheophyta</taxon>
        <taxon>Spermatophyta</taxon>
        <taxon>Magnoliopsida</taxon>
        <taxon>Liliopsida</taxon>
        <taxon>Arecaceae</taxon>
        <taxon>Coryphoideae</taxon>
        <taxon>Phoeniceae</taxon>
        <taxon>Phoenix</taxon>
    </lineage>
</organism>
<evidence type="ECO:0000313" key="3">
    <source>
        <dbReference type="Proteomes" id="UP000228380"/>
    </source>
</evidence>
<dbReference type="Pfam" id="PF03004">
    <property type="entry name" value="Transposase_24"/>
    <property type="match status" value="1"/>
</dbReference>
<feature type="region of interest" description="Disordered" evidence="1">
    <location>
        <begin position="337"/>
        <end position="364"/>
    </location>
</feature>
<accession>A0A8B8ZYA6</accession>
<evidence type="ECO:0000259" key="2">
    <source>
        <dbReference type="Pfam" id="PF13960"/>
    </source>
</evidence>
<reference evidence="4" key="1">
    <citation type="submission" date="2025-08" db="UniProtKB">
        <authorList>
            <consortium name="RefSeq"/>
        </authorList>
    </citation>
    <scope>IDENTIFICATION</scope>
    <source>
        <tissue evidence="4">Young leaves</tissue>
    </source>
</reference>
<feature type="compositionally biased region" description="Low complexity" evidence="1">
    <location>
        <begin position="344"/>
        <end position="356"/>
    </location>
</feature>
<dbReference type="GeneID" id="113461311"/>
<dbReference type="InterPro" id="IPR004252">
    <property type="entry name" value="Probable_transposase_24"/>
</dbReference>
<dbReference type="PANTHER" id="PTHR48258:SF6">
    <property type="entry name" value="LEUCINE-RICH REPEAT DOMAIN, L DOMAIN-CONTAINING PROTEIN"/>
    <property type="match status" value="1"/>
</dbReference>